<dbReference type="InterPro" id="IPR010211">
    <property type="entry name" value="Redox-sen_tscrpt-act_SoxR"/>
</dbReference>
<dbReference type="SUPFAM" id="SSF46955">
    <property type="entry name" value="Putative DNA-binding domain"/>
    <property type="match status" value="1"/>
</dbReference>
<dbReference type="PROSITE" id="PS50937">
    <property type="entry name" value="HTH_MERR_2"/>
    <property type="match status" value="1"/>
</dbReference>
<evidence type="ECO:0000256" key="4">
    <source>
        <dbReference type="ARBA" id="ARBA00023125"/>
    </source>
</evidence>
<dbReference type="PRINTS" id="PR00040">
    <property type="entry name" value="HTHMERR"/>
</dbReference>
<protein>
    <submittedName>
        <fullName evidence="6">Redox-sensitive transcriptional activator SoxR</fullName>
    </submittedName>
</protein>
<dbReference type="SMART" id="SM00422">
    <property type="entry name" value="HTH_MERR"/>
    <property type="match status" value="1"/>
</dbReference>
<evidence type="ECO:0000256" key="3">
    <source>
        <dbReference type="ARBA" id="ARBA00023014"/>
    </source>
</evidence>
<accession>A0ABZ0EDZ1</accession>
<dbReference type="InterPro" id="IPR000551">
    <property type="entry name" value="MerR-type_HTH_dom"/>
</dbReference>
<name>A0ABZ0EDZ1_9BURK</name>
<evidence type="ECO:0000256" key="2">
    <source>
        <dbReference type="ARBA" id="ARBA00023004"/>
    </source>
</evidence>
<dbReference type="EMBL" id="CP136511">
    <property type="protein sequence ID" value="WOD14736.1"/>
    <property type="molecule type" value="Genomic_DNA"/>
</dbReference>
<evidence type="ECO:0000313" key="6">
    <source>
        <dbReference type="EMBL" id="WOD14736.1"/>
    </source>
</evidence>
<keyword evidence="1" id="KW-0001">2Fe-2S</keyword>
<feature type="domain" description="HTH merR-type" evidence="5">
    <location>
        <begin position="1"/>
        <end position="68"/>
    </location>
</feature>
<keyword evidence="4" id="KW-0238">DNA-binding</keyword>
<gene>
    <name evidence="6" type="primary">soxR</name>
    <name evidence="6" type="ORF">RW095_03410</name>
</gene>
<dbReference type="PANTHER" id="PTHR30204">
    <property type="entry name" value="REDOX-CYCLING DRUG-SENSING TRANSCRIPTIONAL ACTIVATOR SOXR"/>
    <property type="match status" value="1"/>
</dbReference>
<dbReference type="RefSeq" id="WP_317016725.1">
    <property type="nucleotide sequence ID" value="NZ_CP136511.1"/>
</dbReference>
<keyword evidence="2" id="KW-0408">Iron</keyword>
<keyword evidence="3" id="KW-0411">Iron-sulfur</keyword>
<dbReference type="PANTHER" id="PTHR30204:SF0">
    <property type="entry name" value="REDOX-SENSITIVE TRANSCRIPTIONAL ACTIVATOR SOXR"/>
    <property type="match status" value="1"/>
</dbReference>
<dbReference type="InterPro" id="IPR047057">
    <property type="entry name" value="MerR_fam"/>
</dbReference>
<proteinExistence type="predicted"/>
<dbReference type="Proteomes" id="UP001302652">
    <property type="component" value="Chromosome 3"/>
</dbReference>
<keyword evidence="1" id="KW-0479">Metal-binding</keyword>
<reference evidence="6 7" key="1">
    <citation type="submission" date="2023-10" db="EMBL/GenBank/DDBJ databases">
        <title>Surface-active antibiotics is a multifunctional adaptation for post-fire microbes.</title>
        <authorList>
            <person name="Liu M.D."/>
            <person name="Du Y."/>
            <person name="Koupaei S.K."/>
            <person name="Kim N.R."/>
            <person name="Zhang W."/>
            <person name="Traxler M.F."/>
        </authorList>
    </citation>
    <scope>NUCLEOTIDE SEQUENCE [LARGE SCALE GENOMIC DNA]</scope>
    <source>
        <strain evidence="6 7">F3</strain>
    </source>
</reference>
<dbReference type="NCBIfam" id="TIGR01950">
    <property type="entry name" value="SoxR"/>
    <property type="match status" value="1"/>
</dbReference>
<evidence type="ECO:0000259" key="5">
    <source>
        <dbReference type="PROSITE" id="PS50937"/>
    </source>
</evidence>
<dbReference type="CDD" id="cd01110">
    <property type="entry name" value="HTH_SoxR"/>
    <property type="match status" value="1"/>
</dbReference>
<evidence type="ECO:0000256" key="1">
    <source>
        <dbReference type="ARBA" id="ARBA00022714"/>
    </source>
</evidence>
<dbReference type="InterPro" id="IPR009061">
    <property type="entry name" value="DNA-bd_dom_put_sf"/>
</dbReference>
<dbReference type="Pfam" id="PF13411">
    <property type="entry name" value="MerR_1"/>
    <property type="match status" value="1"/>
</dbReference>
<evidence type="ECO:0000313" key="7">
    <source>
        <dbReference type="Proteomes" id="UP001302652"/>
    </source>
</evidence>
<keyword evidence="7" id="KW-1185">Reference proteome</keyword>
<dbReference type="Gene3D" id="1.10.1660.10">
    <property type="match status" value="1"/>
</dbReference>
<organism evidence="6 7">
    <name type="scientific">Paraburkholderia kirstenboschensis</name>
    <dbReference type="NCBI Taxonomy" id="1245436"/>
    <lineage>
        <taxon>Bacteria</taxon>
        <taxon>Pseudomonadati</taxon>
        <taxon>Pseudomonadota</taxon>
        <taxon>Betaproteobacteria</taxon>
        <taxon>Burkholderiales</taxon>
        <taxon>Burkholderiaceae</taxon>
        <taxon>Paraburkholderia</taxon>
    </lineage>
</organism>
<sequence length="147" mass="16023">MTVGQISRRSGVPVSTLHFYESKGLLKPTRTAANQRLYSRGMLRRIAIIKVAQRVGIPLAEVGEALAVLPNDRKPTAAEWTQVSTKWAGVLQQRIDTLVHLKSDLESCIGCGCLSLGECPLVNPNDHLGKEQSGPVLLERKNGAKKL</sequence>